<evidence type="ECO:0000313" key="10">
    <source>
        <dbReference type="Proteomes" id="UP000078116"/>
    </source>
</evidence>
<evidence type="ECO:0000256" key="4">
    <source>
        <dbReference type="ARBA" id="ARBA00023098"/>
    </source>
</evidence>
<dbReference type="STRING" id="1462993.A6V36_30385"/>
<reference evidence="9 10" key="1">
    <citation type="submission" date="2016-04" db="EMBL/GenBank/DDBJ databases">
        <title>Reclassification of Paraburkholderia panaciterrae (Farh et al. 2015) Dobritsa &amp; Samadpour 2016 as a later homotypic synonym of Paraburkholderia ginsengiterrae (Farh et al. 2015) Dobritsa &amp; Samadpour 2016.</title>
        <authorList>
            <person name="Dobritsa A.P."/>
            <person name="Kutumbaka K."/>
            <person name="Samadpour M."/>
        </authorList>
    </citation>
    <scope>NUCLEOTIDE SEQUENCE [LARGE SCALE GENOMIC DNA]</scope>
    <source>
        <strain evidence="7 10">DCY85</strain>
        <strain evidence="8 9">DCY85-1</strain>
    </source>
</reference>
<evidence type="ECO:0000256" key="5">
    <source>
        <dbReference type="ARBA" id="ARBA00037410"/>
    </source>
</evidence>
<dbReference type="Pfam" id="PF00378">
    <property type="entry name" value="ECH_1"/>
    <property type="match status" value="1"/>
</dbReference>
<keyword evidence="3" id="KW-0809">Transit peptide</keyword>
<dbReference type="EMBL" id="LXJZ01000175">
    <property type="protein sequence ID" value="OAJ58556.1"/>
    <property type="molecule type" value="Genomic_DNA"/>
</dbReference>
<dbReference type="SUPFAM" id="SSF52096">
    <property type="entry name" value="ClpP/crotonase"/>
    <property type="match status" value="1"/>
</dbReference>
<keyword evidence="2" id="KW-0276">Fatty acid metabolism</keyword>
<dbReference type="InterPro" id="IPR029045">
    <property type="entry name" value="ClpP/crotonase-like_dom_sf"/>
</dbReference>
<evidence type="ECO:0000256" key="2">
    <source>
        <dbReference type="ARBA" id="ARBA00022832"/>
    </source>
</evidence>
<dbReference type="NCBIfam" id="NF006008">
    <property type="entry name" value="PRK08139.1"/>
    <property type="match status" value="1"/>
</dbReference>
<dbReference type="Gene3D" id="3.90.226.10">
    <property type="entry name" value="2-enoyl-CoA Hydratase, Chain A, domain 1"/>
    <property type="match status" value="1"/>
</dbReference>
<dbReference type="GO" id="GO:0006631">
    <property type="term" value="P:fatty acid metabolic process"/>
    <property type="evidence" value="ECO:0007669"/>
    <property type="project" value="UniProtKB-KW"/>
</dbReference>
<dbReference type="Proteomes" id="UP000078116">
    <property type="component" value="Unassembled WGS sequence"/>
</dbReference>
<dbReference type="InterPro" id="IPR001753">
    <property type="entry name" value="Enoyl-CoA_hydra/iso"/>
</dbReference>
<comment type="function">
    <text evidence="5">May play a role in fatty acid biosynthesis and insulin sensitivity.</text>
</comment>
<dbReference type="CDD" id="cd06558">
    <property type="entry name" value="crotonase-like"/>
    <property type="match status" value="1"/>
</dbReference>
<keyword evidence="4" id="KW-0443">Lipid metabolism</keyword>
<dbReference type="Proteomes" id="UP000077961">
    <property type="component" value="Unassembled WGS sequence"/>
</dbReference>
<proteinExistence type="inferred from homology"/>
<evidence type="ECO:0000256" key="6">
    <source>
        <dbReference type="ARBA" id="ARBA00040545"/>
    </source>
</evidence>
<evidence type="ECO:0000256" key="3">
    <source>
        <dbReference type="ARBA" id="ARBA00022946"/>
    </source>
</evidence>
<dbReference type="EMBL" id="LXKA01000337">
    <property type="protein sequence ID" value="OAJ55986.1"/>
    <property type="molecule type" value="Genomic_DNA"/>
</dbReference>
<protein>
    <recommendedName>
        <fullName evidence="6">Enoyl-CoA hydratase domain-containing protein 3, mitochondrial</fullName>
    </recommendedName>
</protein>
<dbReference type="PANTHER" id="PTHR43602:SF1">
    <property type="entry name" value="ENOYL-COA HYDRATASE DOMAIN-CONTAINING PROTEIN 3, MITOCHONDRIAL"/>
    <property type="match status" value="1"/>
</dbReference>
<accession>A0A1A9N4B5</accession>
<comment type="similarity">
    <text evidence="1">Belongs to the enoyl-CoA hydratase/isomerase family.</text>
</comment>
<evidence type="ECO:0000313" key="8">
    <source>
        <dbReference type="EMBL" id="OAJ58556.1"/>
    </source>
</evidence>
<dbReference type="OrthoDB" id="9807606at2"/>
<name>A0A1A9N4B5_9BURK</name>
<comment type="caution">
    <text evidence="7">The sequence shown here is derived from an EMBL/GenBank/DDBJ whole genome shotgun (WGS) entry which is preliminary data.</text>
</comment>
<sequence length="265" mass="28370">MESDENSGGAMVLVERQADVVTITLNRPNQFNALSEELLGALANALNHVRTDTSVRCVILGAAGKAFCAGHDLREMRSKPSLDYYRALFTKCCGVMQSIQSLDVPVIARVHGLATAAGCQLVASCDLAFAAQSARFAVSGINVGLFCSTPAVALSRNVSRKRAFEMLVTGRFVDASVAAESGLVNAVVPDESLDSVIAGKVCEIVSKSPAAIRHGKYMFYRQLEMPLTEAYAFAGEVMAQNMMEDDASEGINAFLEKRLPTWGAH</sequence>
<dbReference type="InterPro" id="IPR014748">
    <property type="entry name" value="Enoyl-CoA_hydra_C"/>
</dbReference>
<dbReference type="AlphaFoldDB" id="A0A1A9N4B5"/>
<dbReference type="GO" id="GO:0016836">
    <property type="term" value="F:hydro-lyase activity"/>
    <property type="evidence" value="ECO:0007669"/>
    <property type="project" value="TreeGrafter"/>
</dbReference>
<dbReference type="InterPro" id="IPR052377">
    <property type="entry name" value="Mitochondrial_ECH-domain"/>
</dbReference>
<organism evidence="7 10">
    <name type="scientific">Paraburkholderia ginsengiterrae</name>
    <dbReference type="NCBI Taxonomy" id="1462993"/>
    <lineage>
        <taxon>Bacteria</taxon>
        <taxon>Pseudomonadati</taxon>
        <taxon>Pseudomonadota</taxon>
        <taxon>Betaproteobacteria</taxon>
        <taxon>Burkholderiales</taxon>
        <taxon>Burkholderiaceae</taxon>
        <taxon>Paraburkholderia</taxon>
    </lineage>
</organism>
<evidence type="ECO:0000313" key="9">
    <source>
        <dbReference type="Proteomes" id="UP000077961"/>
    </source>
</evidence>
<evidence type="ECO:0000313" key="7">
    <source>
        <dbReference type="EMBL" id="OAJ55986.1"/>
    </source>
</evidence>
<gene>
    <name evidence="8" type="ORF">A6V36_30385</name>
    <name evidence="7" type="ORF">A6V37_32235</name>
</gene>
<dbReference type="RefSeq" id="WP_064268259.1">
    <property type="nucleotide sequence ID" value="NZ_LXJZ01000175.1"/>
</dbReference>
<evidence type="ECO:0000256" key="1">
    <source>
        <dbReference type="ARBA" id="ARBA00005254"/>
    </source>
</evidence>
<dbReference type="Gene3D" id="1.10.12.10">
    <property type="entry name" value="Lyase 2-enoyl-coa Hydratase, Chain A, domain 2"/>
    <property type="match status" value="1"/>
</dbReference>
<keyword evidence="9" id="KW-1185">Reference proteome</keyword>
<dbReference type="PANTHER" id="PTHR43602">
    <property type="match status" value="1"/>
</dbReference>